<proteinExistence type="predicted"/>
<dbReference type="WBParaSite" id="JU765_v2.g11247.t1">
    <property type="protein sequence ID" value="JU765_v2.g11247.t1"/>
    <property type="gene ID" value="JU765_v2.g11247"/>
</dbReference>
<protein>
    <submittedName>
        <fullName evidence="2">Uncharacterized protein</fullName>
    </submittedName>
</protein>
<dbReference type="Proteomes" id="UP000887576">
    <property type="component" value="Unplaced"/>
</dbReference>
<evidence type="ECO:0000313" key="1">
    <source>
        <dbReference type="Proteomes" id="UP000887576"/>
    </source>
</evidence>
<accession>A0AC34PYK1</accession>
<evidence type="ECO:0000313" key="2">
    <source>
        <dbReference type="WBParaSite" id="JU765_v2.g11247.t1"/>
    </source>
</evidence>
<sequence>MFGSFDVGFQNEKTMNLILKKVFKSIFIFVFVLVVIFNSVGFVNWFEPPNTSILDERIKVHQLSESEKETAAYCIFYNFTTAKNIRNSSDYVPITDEAFKKSTEFFSICSETDVQNAVSDLKSVLIPLLAHYPINLMRNEARKGATTPLIIVADTENFFSKNFAINVRNLSQKLLEIGHEKDVLIYRLEFLSSVFDSVENAKENKQEWAWAHYSLILIHPNFAINVRNLSQKLLETGHEKDVLIYRRFEMESSAKFPENLNETLQLFKNKKLFEFHSHVYREGHSIPNLDEWFNYGIANDVVTKTPIQFTRANWEPQFIFSTIGNPPFHNELVPTRFQDHQFFVNEICRAGYKFHLLSHVYNIHYGVKKRSSDVEKLLVTVARNPGQKLLKNFRNYLNEKYPDTKNSCPDFKA</sequence>
<organism evidence="1 2">
    <name type="scientific">Panagrolaimus sp. JU765</name>
    <dbReference type="NCBI Taxonomy" id="591449"/>
    <lineage>
        <taxon>Eukaryota</taxon>
        <taxon>Metazoa</taxon>
        <taxon>Ecdysozoa</taxon>
        <taxon>Nematoda</taxon>
        <taxon>Chromadorea</taxon>
        <taxon>Rhabditida</taxon>
        <taxon>Tylenchina</taxon>
        <taxon>Panagrolaimomorpha</taxon>
        <taxon>Panagrolaimoidea</taxon>
        <taxon>Panagrolaimidae</taxon>
        <taxon>Panagrolaimus</taxon>
    </lineage>
</organism>
<name>A0AC34PYK1_9BILA</name>
<reference evidence="2" key="1">
    <citation type="submission" date="2022-11" db="UniProtKB">
        <authorList>
            <consortium name="WormBaseParasite"/>
        </authorList>
    </citation>
    <scope>IDENTIFICATION</scope>
</reference>